<proteinExistence type="predicted"/>
<name>A0A8H7ALC7_9EURO</name>
<dbReference type="AlphaFoldDB" id="A0A8H7ALC7"/>
<gene>
    <name evidence="1" type="ORF">GJ744_006780</name>
</gene>
<evidence type="ECO:0000313" key="2">
    <source>
        <dbReference type="Proteomes" id="UP000606974"/>
    </source>
</evidence>
<accession>A0A8H7ALC7</accession>
<organism evidence="1 2">
    <name type="scientific">Endocarpon pusillum</name>
    <dbReference type="NCBI Taxonomy" id="364733"/>
    <lineage>
        <taxon>Eukaryota</taxon>
        <taxon>Fungi</taxon>
        <taxon>Dikarya</taxon>
        <taxon>Ascomycota</taxon>
        <taxon>Pezizomycotina</taxon>
        <taxon>Eurotiomycetes</taxon>
        <taxon>Chaetothyriomycetidae</taxon>
        <taxon>Verrucariales</taxon>
        <taxon>Verrucariaceae</taxon>
        <taxon>Endocarpon</taxon>
    </lineage>
</organism>
<evidence type="ECO:0000313" key="1">
    <source>
        <dbReference type="EMBL" id="KAF7510284.1"/>
    </source>
</evidence>
<keyword evidence="2" id="KW-1185">Reference proteome</keyword>
<sequence length="108" mass="11774">MASAAAMGVAVIMADMENIVVRARVAMERKPRMLVDVVVVGGSSWEGKGGFKVIQTMVGCFERTEVWVEKLQEVDLLSGLDAKEGVMGGCFIYPWRQVVSGYMVDGEL</sequence>
<dbReference type="Proteomes" id="UP000606974">
    <property type="component" value="Unassembled WGS sequence"/>
</dbReference>
<protein>
    <submittedName>
        <fullName evidence="1">Uncharacterized protein</fullName>
    </submittedName>
</protein>
<comment type="caution">
    <text evidence="1">The sequence shown here is derived from an EMBL/GenBank/DDBJ whole genome shotgun (WGS) entry which is preliminary data.</text>
</comment>
<reference evidence="1" key="1">
    <citation type="submission" date="2020-02" db="EMBL/GenBank/DDBJ databases">
        <authorList>
            <person name="Palmer J.M."/>
        </authorList>
    </citation>
    <scope>NUCLEOTIDE SEQUENCE</scope>
    <source>
        <strain evidence="1">EPUS1.4</strain>
        <tissue evidence="1">Thallus</tissue>
    </source>
</reference>
<dbReference type="EMBL" id="JAACFV010000031">
    <property type="protein sequence ID" value="KAF7510284.1"/>
    <property type="molecule type" value="Genomic_DNA"/>
</dbReference>